<reference evidence="2 3" key="1">
    <citation type="submission" date="2019-06" db="EMBL/GenBank/DDBJ databases">
        <authorList>
            <person name="Meng X."/>
        </authorList>
    </citation>
    <scope>NUCLEOTIDE SEQUENCE [LARGE SCALE GENOMIC DNA]</scope>
    <source>
        <strain evidence="2 3">M625</strain>
    </source>
</reference>
<dbReference type="AlphaFoldDB" id="A0A504J6B0"/>
<comment type="caution">
    <text evidence="2">The sequence shown here is derived from an EMBL/GenBank/DDBJ whole genome shotgun (WGS) entry which is preliminary data.</text>
</comment>
<sequence length="152" mass="16796">MNKIISVLLIVIFFSCKSNSIAQEKEKSNTSKEKTELSQFNRIDESTRIAPGTVHLTGLVLGTSKNKAICGKPYAETATIKVESIRGSGSGIVSQIASGQEITFGFLKGHFKDFETLQQKHDDNQELFFIVQEGLCLGMNQTVYEILSFSIQ</sequence>
<dbReference type="RefSeq" id="WP_140595380.1">
    <property type="nucleotide sequence ID" value="NZ_VFWZ01000006.1"/>
</dbReference>
<evidence type="ECO:0000313" key="2">
    <source>
        <dbReference type="EMBL" id="TPN84072.1"/>
    </source>
</evidence>
<protein>
    <recommendedName>
        <fullName evidence="4">Lipoprotein</fullName>
    </recommendedName>
</protein>
<feature type="chain" id="PRO_5021273449" description="Lipoprotein" evidence="1">
    <location>
        <begin position="23"/>
        <end position="152"/>
    </location>
</feature>
<organism evidence="2 3">
    <name type="scientific">Aquimarina algicola</name>
    <dbReference type="NCBI Taxonomy" id="2589995"/>
    <lineage>
        <taxon>Bacteria</taxon>
        <taxon>Pseudomonadati</taxon>
        <taxon>Bacteroidota</taxon>
        <taxon>Flavobacteriia</taxon>
        <taxon>Flavobacteriales</taxon>
        <taxon>Flavobacteriaceae</taxon>
        <taxon>Aquimarina</taxon>
    </lineage>
</organism>
<proteinExistence type="predicted"/>
<dbReference type="Proteomes" id="UP000315540">
    <property type="component" value="Unassembled WGS sequence"/>
</dbReference>
<accession>A0A504J6B0</accession>
<evidence type="ECO:0000313" key="3">
    <source>
        <dbReference type="Proteomes" id="UP000315540"/>
    </source>
</evidence>
<gene>
    <name evidence="2" type="ORF">FHK87_19115</name>
</gene>
<evidence type="ECO:0008006" key="4">
    <source>
        <dbReference type="Google" id="ProtNLM"/>
    </source>
</evidence>
<dbReference type="EMBL" id="VFWZ01000006">
    <property type="protein sequence ID" value="TPN84072.1"/>
    <property type="molecule type" value="Genomic_DNA"/>
</dbReference>
<keyword evidence="3" id="KW-1185">Reference proteome</keyword>
<evidence type="ECO:0000256" key="1">
    <source>
        <dbReference type="SAM" id="SignalP"/>
    </source>
</evidence>
<keyword evidence="1" id="KW-0732">Signal</keyword>
<feature type="signal peptide" evidence="1">
    <location>
        <begin position="1"/>
        <end position="22"/>
    </location>
</feature>
<name>A0A504J6B0_9FLAO</name>
<dbReference type="OrthoDB" id="1161394at2"/>
<dbReference type="PROSITE" id="PS51257">
    <property type="entry name" value="PROKAR_LIPOPROTEIN"/>
    <property type="match status" value="1"/>
</dbReference>